<accession>A0A644Z4P7</accession>
<evidence type="ECO:0000313" key="2">
    <source>
        <dbReference type="EMBL" id="MPM35539.1"/>
    </source>
</evidence>
<organism evidence="2">
    <name type="scientific">bioreactor metagenome</name>
    <dbReference type="NCBI Taxonomy" id="1076179"/>
    <lineage>
        <taxon>unclassified sequences</taxon>
        <taxon>metagenomes</taxon>
        <taxon>ecological metagenomes</taxon>
    </lineage>
</organism>
<protein>
    <recommendedName>
        <fullName evidence="3">Polysaccharide polymerase</fullName>
    </recommendedName>
</protein>
<keyword evidence="1" id="KW-0472">Membrane</keyword>
<dbReference type="EMBL" id="VSSQ01007319">
    <property type="protein sequence ID" value="MPM35539.1"/>
    <property type="molecule type" value="Genomic_DNA"/>
</dbReference>
<proteinExistence type="predicted"/>
<sequence length="271" mass="31998">MMISIICFTLHFVLYFSGIINDPIQMIRIKETSVLIRSTLGFNHPNSPFRFFLPIVLLLYLLVSEKKFRWIVMPILLLESIYIYQGTDSRTAFYLLLLLFVIIFLGVDKIFMYKLPLFISKYMFWLIAGISIIMAIMWGDRNNAINIVLTDRLYMWRLCFENGIKLFGGSNLPQGIYIDNSSIFLLVQCGLIPFLIVGCLYSKFIKFLMDKRDYKMCVVVLIFLVMSFAENIIFRYSTNFIIILVFKYAFEYEWSKASEIILKSRYWKIAR</sequence>
<keyword evidence="1" id="KW-1133">Transmembrane helix</keyword>
<reference evidence="2" key="1">
    <citation type="submission" date="2019-08" db="EMBL/GenBank/DDBJ databases">
        <authorList>
            <person name="Kucharzyk K."/>
            <person name="Murdoch R.W."/>
            <person name="Higgins S."/>
            <person name="Loffler F."/>
        </authorList>
    </citation>
    <scope>NUCLEOTIDE SEQUENCE</scope>
</reference>
<feature type="transmembrane region" description="Helical" evidence="1">
    <location>
        <begin position="122"/>
        <end position="139"/>
    </location>
</feature>
<comment type="caution">
    <text evidence="2">The sequence shown here is derived from an EMBL/GenBank/DDBJ whole genome shotgun (WGS) entry which is preliminary data.</text>
</comment>
<gene>
    <name evidence="2" type="ORF">SDC9_82132</name>
</gene>
<evidence type="ECO:0000256" key="1">
    <source>
        <dbReference type="SAM" id="Phobius"/>
    </source>
</evidence>
<feature type="transmembrane region" description="Helical" evidence="1">
    <location>
        <begin position="68"/>
        <end position="85"/>
    </location>
</feature>
<name>A0A644Z4P7_9ZZZZ</name>
<dbReference type="AlphaFoldDB" id="A0A644Z4P7"/>
<evidence type="ECO:0008006" key="3">
    <source>
        <dbReference type="Google" id="ProtNLM"/>
    </source>
</evidence>
<feature type="transmembrane region" description="Helical" evidence="1">
    <location>
        <begin position="45"/>
        <end position="63"/>
    </location>
</feature>
<feature type="transmembrane region" description="Helical" evidence="1">
    <location>
        <begin position="214"/>
        <end position="234"/>
    </location>
</feature>
<feature type="transmembrane region" description="Helical" evidence="1">
    <location>
        <begin position="91"/>
        <end position="110"/>
    </location>
</feature>
<keyword evidence="1" id="KW-0812">Transmembrane</keyword>
<feature type="transmembrane region" description="Helical" evidence="1">
    <location>
        <begin position="183"/>
        <end position="202"/>
    </location>
</feature>